<keyword evidence="14" id="KW-1185">Reference proteome</keyword>
<evidence type="ECO:0000256" key="4">
    <source>
        <dbReference type="ARBA" id="ARBA00022692"/>
    </source>
</evidence>
<comment type="catalytic activity">
    <reaction evidence="9 10">
        <text>Release of signal peptides from bacterial membrane prolipoproteins. Hydrolyzes -Xaa-Yaa-Zaa-|-(S,diacylglyceryl)Cys-, in which Xaa is hydrophobic (preferably Leu), and Yaa (Ala or Ser) and Zaa (Gly or Ala) have small, neutral side chains.</text>
        <dbReference type="EC" id="3.4.23.36"/>
    </reaction>
</comment>
<feature type="compositionally biased region" description="Low complexity" evidence="12">
    <location>
        <begin position="1"/>
        <end position="13"/>
    </location>
</feature>
<evidence type="ECO:0000256" key="3">
    <source>
        <dbReference type="ARBA" id="ARBA00022670"/>
    </source>
</evidence>
<reference evidence="13 14" key="1">
    <citation type="submission" date="2018-05" db="EMBL/GenBank/DDBJ databases">
        <title>Genomic Encyclopedia of Type Strains, Phase IV (KMG-V): Genome sequencing to study the core and pangenomes of soil and plant-associated prokaryotes.</title>
        <authorList>
            <person name="Whitman W."/>
        </authorList>
    </citation>
    <scope>NUCLEOTIDE SEQUENCE [LARGE SCALE GENOMIC DNA]</scope>
    <source>
        <strain evidence="13 14">SLV-132</strain>
    </source>
</reference>
<dbReference type="EC" id="3.4.23.36" evidence="9"/>
<protein>
    <recommendedName>
        <fullName evidence="9">Lipoprotein signal peptidase</fullName>
        <ecNumber evidence="9">3.4.23.36</ecNumber>
    </recommendedName>
    <alternativeName>
        <fullName evidence="9">Prolipoprotein signal peptidase</fullName>
    </alternativeName>
    <alternativeName>
        <fullName evidence="9">Signal peptidase II</fullName>
        <shortName evidence="9">SPase II</shortName>
    </alternativeName>
</protein>
<keyword evidence="2 9" id="KW-1003">Cell membrane</keyword>
<feature type="active site" evidence="9">
    <location>
        <position position="164"/>
    </location>
</feature>
<dbReference type="GO" id="GO:0004190">
    <property type="term" value="F:aspartic-type endopeptidase activity"/>
    <property type="evidence" value="ECO:0007669"/>
    <property type="project" value="UniProtKB-UniRule"/>
</dbReference>
<evidence type="ECO:0000313" key="13">
    <source>
        <dbReference type="EMBL" id="PWK36368.1"/>
    </source>
</evidence>
<evidence type="ECO:0000313" key="14">
    <source>
        <dbReference type="Proteomes" id="UP000245754"/>
    </source>
</evidence>
<proteinExistence type="inferred from homology"/>
<evidence type="ECO:0000256" key="11">
    <source>
        <dbReference type="RuleBase" id="RU004181"/>
    </source>
</evidence>
<comment type="subcellular location">
    <subcellularLocation>
        <location evidence="9">Cell membrane</location>
        <topology evidence="9">Multi-pass membrane protein</topology>
    </subcellularLocation>
</comment>
<organism evidence="13 14">
    <name type="scientific">Cupriavidus plantarum</name>
    <dbReference type="NCBI Taxonomy" id="942865"/>
    <lineage>
        <taxon>Bacteria</taxon>
        <taxon>Pseudomonadati</taxon>
        <taxon>Pseudomonadota</taxon>
        <taxon>Betaproteobacteria</taxon>
        <taxon>Burkholderiales</taxon>
        <taxon>Burkholderiaceae</taxon>
        <taxon>Cupriavidus</taxon>
    </lineage>
</organism>
<keyword evidence="7 9" id="KW-1133">Transmembrane helix</keyword>
<evidence type="ECO:0000256" key="8">
    <source>
        <dbReference type="ARBA" id="ARBA00023136"/>
    </source>
</evidence>
<keyword evidence="3 9" id="KW-0645">Protease</keyword>
<keyword evidence="8 9" id="KW-0472">Membrane</keyword>
<feature type="transmembrane region" description="Helical" evidence="9">
    <location>
        <begin position="34"/>
        <end position="54"/>
    </location>
</feature>
<name>A0A316EY44_9BURK</name>
<dbReference type="Proteomes" id="UP000245754">
    <property type="component" value="Unassembled WGS sequence"/>
</dbReference>
<dbReference type="AlphaFoldDB" id="A0A316EY44"/>
<dbReference type="OrthoDB" id="9810259at2"/>
<feature type="transmembrane region" description="Helical" evidence="9">
    <location>
        <begin position="119"/>
        <end position="136"/>
    </location>
</feature>
<dbReference type="PANTHER" id="PTHR33695:SF1">
    <property type="entry name" value="LIPOPROTEIN SIGNAL PEPTIDASE"/>
    <property type="match status" value="1"/>
</dbReference>
<evidence type="ECO:0000256" key="10">
    <source>
        <dbReference type="RuleBase" id="RU000594"/>
    </source>
</evidence>
<dbReference type="GO" id="GO:0005886">
    <property type="term" value="C:plasma membrane"/>
    <property type="evidence" value="ECO:0007669"/>
    <property type="project" value="UniProtKB-SubCell"/>
</dbReference>
<feature type="active site" evidence="9">
    <location>
        <position position="146"/>
    </location>
</feature>
<comment type="function">
    <text evidence="9 10">This protein specifically catalyzes the removal of signal peptides from prolipoproteins.</text>
</comment>
<evidence type="ECO:0000256" key="12">
    <source>
        <dbReference type="SAM" id="MobiDB-lite"/>
    </source>
</evidence>
<gene>
    <name evidence="9" type="primary">lspA</name>
    <name evidence="13" type="ORF">C7419_101222</name>
</gene>
<evidence type="ECO:0000256" key="6">
    <source>
        <dbReference type="ARBA" id="ARBA00022801"/>
    </source>
</evidence>
<dbReference type="UniPathway" id="UPA00665"/>
<dbReference type="PRINTS" id="PR00781">
    <property type="entry name" value="LIPOSIGPTASE"/>
</dbReference>
<dbReference type="InterPro" id="IPR001872">
    <property type="entry name" value="Peptidase_A8"/>
</dbReference>
<comment type="similarity">
    <text evidence="1 9 11">Belongs to the peptidase A8 family.</text>
</comment>
<dbReference type="NCBIfam" id="TIGR00077">
    <property type="entry name" value="lspA"/>
    <property type="match status" value="1"/>
</dbReference>
<evidence type="ECO:0000256" key="7">
    <source>
        <dbReference type="ARBA" id="ARBA00022989"/>
    </source>
</evidence>
<dbReference type="HAMAP" id="MF_00161">
    <property type="entry name" value="LspA"/>
    <property type="match status" value="1"/>
</dbReference>
<sequence length="185" mass="20349">MASSSSSSSSRARPAGRKGSGNSKAGRGSSTTPLLWMAFAVLVVILDQFFKIVISRTFVYGESRPVTSFFNLVLVWNKGAAFSFLADAGGWQRWFFTALAVVVAGFIVWLLYRHNGQKMFCLAISMILGGAIGNVIDRVVHGHVIDFLDFHLRNTHFPAFNVADCAITVGAVLLIVDELRRVRRH</sequence>
<dbReference type="PANTHER" id="PTHR33695">
    <property type="entry name" value="LIPOPROTEIN SIGNAL PEPTIDASE"/>
    <property type="match status" value="1"/>
</dbReference>
<evidence type="ECO:0000256" key="2">
    <source>
        <dbReference type="ARBA" id="ARBA00022475"/>
    </source>
</evidence>
<dbReference type="PROSITE" id="PS00855">
    <property type="entry name" value="SPASE_II"/>
    <property type="match status" value="1"/>
</dbReference>
<dbReference type="Pfam" id="PF01252">
    <property type="entry name" value="Peptidase_A8"/>
    <property type="match status" value="1"/>
</dbReference>
<dbReference type="RefSeq" id="WP_109580208.1">
    <property type="nucleotide sequence ID" value="NZ_CAJPUX010000003.1"/>
</dbReference>
<accession>A0A316EY44</accession>
<keyword evidence="6 9" id="KW-0378">Hydrolase</keyword>
<comment type="pathway">
    <text evidence="9">Protein modification; lipoprotein biosynthesis (signal peptide cleavage).</text>
</comment>
<keyword evidence="5 9" id="KW-0064">Aspartyl protease</keyword>
<dbReference type="EMBL" id="QGGT01000001">
    <property type="protein sequence ID" value="PWK36368.1"/>
    <property type="molecule type" value="Genomic_DNA"/>
</dbReference>
<evidence type="ECO:0000256" key="9">
    <source>
        <dbReference type="HAMAP-Rule" id="MF_00161"/>
    </source>
</evidence>
<feature type="region of interest" description="Disordered" evidence="12">
    <location>
        <begin position="1"/>
        <end position="29"/>
    </location>
</feature>
<dbReference type="GO" id="GO:0006508">
    <property type="term" value="P:proteolysis"/>
    <property type="evidence" value="ECO:0007669"/>
    <property type="project" value="UniProtKB-KW"/>
</dbReference>
<comment type="caution">
    <text evidence="13">The sequence shown here is derived from an EMBL/GenBank/DDBJ whole genome shotgun (WGS) entry which is preliminary data.</text>
</comment>
<evidence type="ECO:0000256" key="1">
    <source>
        <dbReference type="ARBA" id="ARBA00006139"/>
    </source>
</evidence>
<evidence type="ECO:0000256" key="5">
    <source>
        <dbReference type="ARBA" id="ARBA00022750"/>
    </source>
</evidence>
<dbReference type="GeneID" id="98341854"/>
<feature type="transmembrane region" description="Helical" evidence="9">
    <location>
        <begin position="91"/>
        <end position="112"/>
    </location>
</feature>
<feature type="transmembrane region" description="Helical" evidence="9">
    <location>
        <begin position="66"/>
        <end position="85"/>
    </location>
</feature>
<keyword evidence="4 9" id="KW-0812">Transmembrane</keyword>
<feature type="transmembrane region" description="Helical" evidence="9">
    <location>
        <begin position="156"/>
        <end position="176"/>
    </location>
</feature>